<dbReference type="Gene3D" id="1.20.1300.10">
    <property type="entry name" value="Fumarate reductase/succinate dehydrogenase, transmembrane subunit"/>
    <property type="match status" value="1"/>
</dbReference>
<evidence type="ECO:0000256" key="6">
    <source>
        <dbReference type="ARBA" id="ARBA00023004"/>
    </source>
</evidence>
<keyword evidence="8" id="KW-0249">Electron transport</keyword>
<dbReference type="GO" id="GO:0046872">
    <property type="term" value="F:metal ion binding"/>
    <property type="evidence" value="ECO:0007669"/>
    <property type="project" value="UniProtKB-UniRule"/>
</dbReference>
<dbReference type="NCBIfam" id="NF010072">
    <property type="entry name" value="PRK13553.1"/>
    <property type="match status" value="1"/>
</dbReference>
<evidence type="ECO:0000256" key="5">
    <source>
        <dbReference type="ARBA" id="ARBA00022989"/>
    </source>
</evidence>
<evidence type="ECO:0000256" key="9">
    <source>
        <dbReference type="PIRSR" id="PIRSR000177-1"/>
    </source>
</evidence>
<evidence type="ECO:0000256" key="3">
    <source>
        <dbReference type="ARBA" id="ARBA00022692"/>
    </source>
</evidence>
<dbReference type="InterPro" id="IPR034804">
    <property type="entry name" value="SQR/QFR_C/D"/>
</dbReference>
<proteinExistence type="predicted"/>
<protein>
    <recommendedName>
        <fullName evidence="8">Fumarate reductase cytochrome b subunit</fullName>
    </recommendedName>
</protein>
<feature type="transmembrane region" description="Helical" evidence="10">
    <location>
        <begin position="112"/>
        <end position="134"/>
    </location>
</feature>
<keyword evidence="12" id="KW-1185">Reference proteome</keyword>
<keyword evidence="8" id="KW-1003">Cell membrane</keyword>
<dbReference type="Proteomes" id="UP000593994">
    <property type="component" value="Chromosome"/>
</dbReference>
<evidence type="ECO:0000256" key="10">
    <source>
        <dbReference type="SAM" id="Phobius"/>
    </source>
</evidence>
<feature type="transmembrane region" description="Helical" evidence="10">
    <location>
        <begin position="21"/>
        <end position="41"/>
    </location>
</feature>
<gene>
    <name evidence="11" type="ORF">HUE88_05155</name>
</gene>
<evidence type="ECO:0000256" key="1">
    <source>
        <dbReference type="ARBA" id="ARBA00004370"/>
    </source>
</evidence>
<dbReference type="SUPFAM" id="SSF81343">
    <property type="entry name" value="Fumarate reductase respiratory complex transmembrane subunits"/>
    <property type="match status" value="1"/>
</dbReference>
<dbReference type="GO" id="GO:0006099">
    <property type="term" value="P:tricarboxylic acid cycle"/>
    <property type="evidence" value="ECO:0007669"/>
    <property type="project" value="UniProtKB-UniRule"/>
</dbReference>
<evidence type="ECO:0000256" key="2">
    <source>
        <dbReference type="ARBA" id="ARBA00022617"/>
    </source>
</evidence>
<evidence type="ECO:0000256" key="7">
    <source>
        <dbReference type="ARBA" id="ARBA00023136"/>
    </source>
</evidence>
<organism evidence="11 12">
    <name type="scientific">Candidatus Sulfurimonas baltica</name>
    <dbReference type="NCBI Taxonomy" id="2740404"/>
    <lineage>
        <taxon>Bacteria</taxon>
        <taxon>Pseudomonadati</taxon>
        <taxon>Campylobacterota</taxon>
        <taxon>Epsilonproteobacteria</taxon>
        <taxon>Campylobacterales</taxon>
        <taxon>Sulfurimonadaceae</taxon>
        <taxon>Sulfurimonas</taxon>
    </lineage>
</organism>
<keyword evidence="3 10" id="KW-0812">Transmembrane</keyword>
<feature type="binding site" description="axial binding residue" evidence="9">
    <location>
        <position position="31"/>
    </location>
    <ligand>
        <name>heme b</name>
        <dbReference type="ChEBI" id="CHEBI:60344"/>
        <label>bD</label>
    </ligand>
    <ligandPart>
        <name>Fe</name>
        <dbReference type="ChEBI" id="CHEBI:18248"/>
    </ligandPart>
</feature>
<keyword evidence="8" id="KW-0813">Transport</keyword>
<keyword evidence="4 8" id="KW-0479">Metal-binding</keyword>
<reference evidence="11 12" key="1">
    <citation type="submission" date="2020-05" db="EMBL/GenBank/DDBJ databases">
        <title>Sulfurimonas marisnigri, sp. nov., and Sulfurimonas baltica, sp. nov., manganese oxide reducing chemolithoautotrophs of the class Epsilonproteobacteria isolated from the pelagic redoxclines of the Black and Baltic Seas and emended description of the genus Sulfurimonas.</title>
        <authorList>
            <person name="Henkel J.V."/>
            <person name="Laudan C."/>
            <person name="Werner J."/>
            <person name="Neu T."/>
            <person name="Plewe S."/>
            <person name="Sproer C."/>
            <person name="Bunk B."/>
            <person name="Schulz-Vogt H.N."/>
        </authorList>
    </citation>
    <scope>NUCLEOTIDE SEQUENCE [LARGE SCALE GENOMIC DNA]</scope>
    <source>
        <strain evidence="11 12">GD2</strain>
    </source>
</reference>
<dbReference type="InterPro" id="IPR000701">
    <property type="entry name" value="SuccDH_FuR_B_TM-su"/>
</dbReference>
<name>A0A7S7RP00_9BACT</name>
<keyword evidence="5 10" id="KW-1133">Transmembrane helix</keyword>
<accession>A0A7S7RP00</accession>
<evidence type="ECO:0000313" key="11">
    <source>
        <dbReference type="EMBL" id="QOY53069.1"/>
    </source>
</evidence>
<feature type="transmembrane region" description="Helical" evidence="10">
    <location>
        <begin position="199"/>
        <end position="219"/>
    </location>
</feature>
<dbReference type="CDD" id="cd00581">
    <property type="entry name" value="QFR_TypeB_TM"/>
    <property type="match status" value="1"/>
</dbReference>
<comment type="function">
    <text evidence="8">The fumarate reductase enzyme complex is required for fumarate respiration. This subunit anchors the complex in the membrane and binds a diheme cytochrome b.</text>
</comment>
<keyword evidence="8" id="KW-0816">Tricarboxylic acid cycle</keyword>
<dbReference type="InterPro" id="IPR004224">
    <property type="entry name" value="Fum_red_B_TM"/>
</dbReference>
<dbReference type="RefSeq" id="WP_194371768.1">
    <property type="nucleotide sequence ID" value="NZ_CP054492.1"/>
</dbReference>
<feature type="binding site" description="axial binding residue" evidence="9">
    <location>
        <position position="169"/>
    </location>
    <ligand>
        <name>heme b</name>
        <dbReference type="ChEBI" id="CHEBI:60344"/>
        <label>bD</label>
    </ligand>
    <ligandPart>
        <name>Fe</name>
        <dbReference type="ChEBI" id="CHEBI:18248"/>
    </ligandPart>
</feature>
<keyword evidence="6 8" id="KW-0408">Iron</keyword>
<comment type="subcellular location">
    <subcellularLocation>
        <location evidence="8">Cell inner membrane</location>
    </subcellularLocation>
    <subcellularLocation>
        <location evidence="1">Membrane</location>
    </subcellularLocation>
</comment>
<dbReference type="AlphaFoldDB" id="A0A7S7RP00"/>
<dbReference type="KEGG" id="sbal:HUE88_05155"/>
<evidence type="ECO:0000256" key="4">
    <source>
        <dbReference type="ARBA" id="ARBA00022723"/>
    </source>
</evidence>
<feature type="binding site" description="axial binding residue" evidence="9">
    <location>
        <position position="130"/>
    </location>
    <ligand>
        <name>heme b</name>
        <dbReference type="ChEBI" id="CHEBI:60344"/>
        <label>bD</label>
    </ligand>
    <ligandPart>
        <name>Fe</name>
        <dbReference type="ChEBI" id="CHEBI:18248"/>
    </ligandPart>
</feature>
<dbReference type="PIRSF" id="PIRSF000177">
    <property type="entry name" value="Fumar_rd_cyt_b"/>
    <property type="match status" value="1"/>
</dbReference>
<dbReference type="Pfam" id="PF01127">
    <property type="entry name" value="Sdh_cyt"/>
    <property type="match status" value="1"/>
</dbReference>
<keyword evidence="2 8" id="KW-0349">Heme</keyword>
<feature type="transmembrane region" description="Helical" evidence="10">
    <location>
        <begin position="154"/>
        <end position="178"/>
    </location>
</feature>
<evidence type="ECO:0000256" key="8">
    <source>
        <dbReference type="PIRNR" id="PIRNR000177"/>
    </source>
</evidence>
<sequence length="246" mass="28300">MKQIKIDKIPARLDFIQSASGLILALFMWAHMFFVSTILLGKDVMYSVTKFFEGEYFFGESYPIIVTIAAGAIFIIFIVHALVALRKFPSNYKKYAIMKNHIKSLNHTDTTLWFWQVFTGFAMFFLGSVHLYIIMTNPSEIGPYASADRVVTEWMWPLYILLLLAVEIHGSVGIYRLALKWGWFEGSDTKKSRNNLRKLKYAITIFFLTLGFLTLAAYIKIGIEHKDKAGERYHQVTKTVQQGAQQ</sequence>
<keyword evidence="7 8" id="KW-0472">Membrane</keyword>
<dbReference type="GO" id="GO:0005886">
    <property type="term" value="C:plasma membrane"/>
    <property type="evidence" value="ECO:0007669"/>
    <property type="project" value="UniProtKB-SubCell"/>
</dbReference>
<evidence type="ECO:0000313" key="12">
    <source>
        <dbReference type="Proteomes" id="UP000593994"/>
    </source>
</evidence>
<feature type="transmembrane region" description="Helical" evidence="10">
    <location>
        <begin position="61"/>
        <end position="85"/>
    </location>
</feature>
<feature type="binding site" description="axial binding residue" evidence="9">
    <location>
        <position position="80"/>
    </location>
    <ligand>
        <name>heme b</name>
        <dbReference type="ChEBI" id="CHEBI:60344"/>
        <label>bD</label>
    </ligand>
    <ligandPart>
        <name>Fe</name>
        <dbReference type="ChEBI" id="CHEBI:18248"/>
    </ligandPart>
</feature>
<dbReference type="EMBL" id="CP054492">
    <property type="protein sequence ID" value="QOY53069.1"/>
    <property type="molecule type" value="Genomic_DNA"/>
</dbReference>